<evidence type="ECO:0008006" key="3">
    <source>
        <dbReference type="Google" id="ProtNLM"/>
    </source>
</evidence>
<dbReference type="EMBL" id="PYMJ01000027">
    <property type="protein sequence ID" value="PSU45784.1"/>
    <property type="molecule type" value="Genomic_DNA"/>
</dbReference>
<proteinExistence type="predicted"/>
<protein>
    <recommendedName>
        <fullName evidence="3">N-acetyltransferase</fullName>
    </recommendedName>
</protein>
<keyword evidence="2" id="KW-1185">Reference proteome</keyword>
<accession>A0A2T3JAG7</accession>
<dbReference type="RefSeq" id="WP_107244545.1">
    <property type="nucleotide sequence ID" value="NZ_PYMJ01000027.1"/>
</dbReference>
<dbReference type="Proteomes" id="UP000240987">
    <property type="component" value="Unassembled WGS sequence"/>
</dbReference>
<reference evidence="1 2" key="1">
    <citation type="submission" date="2018-01" db="EMBL/GenBank/DDBJ databases">
        <title>Whole genome sequencing of Histamine producing bacteria.</title>
        <authorList>
            <person name="Butler K."/>
        </authorList>
    </citation>
    <scope>NUCLEOTIDE SEQUENCE [LARGE SCALE GENOMIC DNA]</scope>
    <source>
        <strain evidence="1 2">JCM 12947</strain>
    </source>
</reference>
<sequence length="227" mass="25620">MCCNEKDNEGVTSIFANRILSYEAAKTAEIKSKPGFILNIPPESLLTVSLSAGNTSKKRQLVRELANDFLPYQEEYFIGMPIYELWLNHELIGLCHLNCDIYVTDIQNTSIDEPTLFLSLETVFIKAAYRHKGLGSYFCDVIRSELGVYLIASAYEMKSQKDGGVVCPDSCQIILESTFDSEGGERFYRQLFSDFKTYVRPAAVLKSFGFTLSSVVYDASYNEYNGF</sequence>
<organism evidence="1 2">
    <name type="scientific">Photobacterium frigidiphilum</name>
    <dbReference type="NCBI Taxonomy" id="264736"/>
    <lineage>
        <taxon>Bacteria</taxon>
        <taxon>Pseudomonadati</taxon>
        <taxon>Pseudomonadota</taxon>
        <taxon>Gammaproteobacteria</taxon>
        <taxon>Vibrionales</taxon>
        <taxon>Vibrionaceae</taxon>
        <taxon>Photobacterium</taxon>
    </lineage>
</organism>
<evidence type="ECO:0000313" key="1">
    <source>
        <dbReference type="EMBL" id="PSU45784.1"/>
    </source>
</evidence>
<evidence type="ECO:0000313" key="2">
    <source>
        <dbReference type="Proteomes" id="UP000240987"/>
    </source>
</evidence>
<comment type="caution">
    <text evidence="1">The sequence shown here is derived from an EMBL/GenBank/DDBJ whole genome shotgun (WGS) entry which is preliminary data.</text>
</comment>
<name>A0A2T3JAG7_9GAMM</name>
<dbReference type="OrthoDB" id="7029640at2"/>
<gene>
    <name evidence="1" type="ORF">C9J12_21330</name>
</gene>
<dbReference type="AlphaFoldDB" id="A0A2T3JAG7"/>